<dbReference type="Proteomes" id="UP001732700">
    <property type="component" value="Chromosome 6A"/>
</dbReference>
<sequence length="361" mass="39418">MAVQGKAVVPKFGSWDAENIGYTVFFEKVRENKTAPVPAPAPATAAGTPKGHDDYVFDPYEHYENLSRRAASRPASSQGHPVPPTQHYYDDVGSRNAPSRPASSQGHPAPAERYYEDLGGRNAPSRPPSSQGHPAPPQHYYEDLGSRNAPSRPPSSHGNGYGQPAPAQHYPGQHGNGGYHRRNGSNGSSAASEVSSRASKFSPPRSYQPRYSSNNNSGGSYHQPQPQQQQQYAAPGPRHHQQQHAPPAPRVAASPPRHAPPPANERRRPSQGVPQAPSAVPKFGVWDEQNAAQGFTVQFEKVQRQREVSKVAAPDVPRPQEQFSPDSAVPTWGRPVRKPKKSFLSKVRKRDSVTRCVFESQ</sequence>
<accession>A0ACD5YP93</accession>
<reference evidence="1" key="2">
    <citation type="submission" date="2025-09" db="UniProtKB">
        <authorList>
            <consortium name="EnsemblPlants"/>
        </authorList>
    </citation>
    <scope>IDENTIFICATION</scope>
</reference>
<protein>
    <submittedName>
        <fullName evidence="1">Uncharacterized protein</fullName>
    </submittedName>
</protein>
<reference evidence="1" key="1">
    <citation type="submission" date="2021-05" db="EMBL/GenBank/DDBJ databases">
        <authorList>
            <person name="Scholz U."/>
            <person name="Mascher M."/>
            <person name="Fiebig A."/>
        </authorList>
    </citation>
    <scope>NUCLEOTIDE SEQUENCE [LARGE SCALE GENOMIC DNA]</scope>
</reference>
<organism evidence="1 2">
    <name type="scientific">Avena sativa</name>
    <name type="common">Oat</name>
    <dbReference type="NCBI Taxonomy" id="4498"/>
    <lineage>
        <taxon>Eukaryota</taxon>
        <taxon>Viridiplantae</taxon>
        <taxon>Streptophyta</taxon>
        <taxon>Embryophyta</taxon>
        <taxon>Tracheophyta</taxon>
        <taxon>Spermatophyta</taxon>
        <taxon>Magnoliopsida</taxon>
        <taxon>Liliopsida</taxon>
        <taxon>Poales</taxon>
        <taxon>Poaceae</taxon>
        <taxon>BOP clade</taxon>
        <taxon>Pooideae</taxon>
        <taxon>Poodae</taxon>
        <taxon>Poeae</taxon>
        <taxon>Poeae Chloroplast Group 1 (Aveneae type)</taxon>
        <taxon>Aveninae</taxon>
        <taxon>Avena</taxon>
    </lineage>
</organism>
<keyword evidence="2" id="KW-1185">Reference proteome</keyword>
<evidence type="ECO:0000313" key="2">
    <source>
        <dbReference type="Proteomes" id="UP001732700"/>
    </source>
</evidence>
<evidence type="ECO:0000313" key="1">
    <source>
        <dbReference type="EnsemblPlants" id="AVESA.00010b.r2.6AG1011870.2.CDS"/>
    </source>
</evidence>
<proteinExistence type="predicted"/>
<name>A0ACD5YP93_AVESA</name>
<dbReference type="EnsemblPlants" id="AVESA.00010b.r2.6AG1011870.2">
    <property type="protein sequence ID" value="AVESA.00010b.r2.6AG1011870.2.CDS"/>
    <property type="gene ID" value="AVESA.00010b.r2.6AG1011870"/>
</dbReference>